<dbReference type="InterPro" id="IPR010743">
    <property type="entry name" value="Methionine_synth_MetW"/>
</dbReference>
<dbReference type="Gene3D" id="3.40.50.150">
    <property type="entry name" value="Vaccinia Virus protein VP39"/>
    <property type="match status" value="1"/>
</dbReference>
<gene>
    <name evidence="1" type="primary">metW</name>
    <name evidence="1" type="ORF">EVA98_02210</name>
</gene>
<comment type="caution">
    <text evidence="1">The sequence shown here is derived from an EMBL/GenBank/DDBJ whole genome shotgun (WGS) entry which is preliminary data.</text>
</comment>
<proteinExistence type="predicted"/>
<reference evidence="1 2" key="1">
    <citation type="submission" date="2019-02" db="EMBL/GenBank/DDBJ databases">
        <title>Prokaryotic population dynamics and viral predation in marine succession experiment using metagenomics: the confinement effect.</title>
        <authorList>
            <person name="Haro-Moreno J.M."/>
            <person name="Rodriguez-Valera F."/>
            <person name="Lopez-Perez M."/>
        </authorList>
    </citation>
    <scope>NUCLEOTIDE SEQUENCE [LARGE SCALE GENOMIC DNA]</scope>
    <source>
        <strain evidence="1">MED-G165</strain>
    </source>
</reference>
<dbReference type="InterPro" id="IPR029063">
    <property type="entry name" value="SAM-dependent_MTases_sf"/>
</dbReference>
<name>A0A520MRN3_9GAMM</name>
<dbReference type="Proteomes" id="UP000316449">
    <property type="component" value="Unassembled WGS sequence"/>
</dbReference>
<evidence type="ECO:0000313" key="2">
    <source>
        <dbReference type="Proteomes" id="UP000316449"/>
    </source>
</evidence>
<organism evidence="1 2">
    <name type="scientific">SAR86 cluster bacterium</name>
    <dbReference type="NCBI Taxonomy" id="2030880"/>
    <lineage>
        <taxon>Bacteria</taxon>
        <taxon>Pseudomonadati</taxon>
        <taxon>Pseudomonadota</taxon>
        <taxon>Gammaproteobacteria</taxon>
        <taxon>SAR86 cluster</taxon>
    </lineage>
</organism>
<dbReference type="SUPFAM" id="SSF53335">
    <property type="entry name" value="S-adenosyl-L-methionine-dependent methyltransferases"/>
    <property type="match status" value="1"/>
</dbReference>
<dbReference type="AlphaFoldDB" id="A0A520MRN3"/>
<dbReference type="NCBIfam" id="TIGR02081">
    <property type="entry name" value="metW"/>
    <property type="match status" value="1"/>
</dbReference>
<dbReference type="EMBL" id="SHBK01000023">
    <property type="protein sequence ID" value="RZO23890.1"/>
    <property type="molecule type" value="Genomic_DNA"/>
</dbReference>
<accession>A0A520MRN3</accession>
<protein>
    <submittedName>
        <fullName evidence="1">Methionine biosynthesis protein MetW</fullName>
    </submittedName>
</protein>
<dbReference type="CDD" id="cd02440">
    <property type="entry name" value="AdoMet_MTases"/>
    <property type="match status" value="1"/>
</dbReference>
<evidence type="ECO:0000313" key="1">
    <source>
        <dbReference type="EMBL" id="RZO23890.1"/>
    </source>
</evidence>
<sequence>MNNQLQSIVLDWIPDQSRVVDFGCGDGALLRILAEKKSVTGYGVEIDGEKINSCIANGVSVIQQDIDAGIQNYIGMGFDIAIMASSIQCLRRPRNAMRNILQVANECVITLPNFGNWELRLGLLKGKMPSSAQLPAKWYETKNLHLCTIADFEDLCAEESFNIQKKVYLNSRGSSSWLANTFPNLFAAEAFYLIG</sequence>
<dbReference type="Pfam" id="PF07021">
    <property type="entry name" value="MetW"/>
    <property type="match status" value="1"/>
</dbReference>